<keyword evidence="1" id="KW-0472">Membrane</keyword>
<feature type="transmembrane region" description="Helical" evidence="1">
    <location>
        <begin position="59"/>
        <end position="78"/>
    </location>
</feature>
<feature type="transmembrane region" description="Helical" evidence="1">
    <location>
        <begin position="276"/>
        <end position="293"/>
    </location>
</feature>
<feature type="transmembrane region" description="Helical" evidence="1">
    <location>
        <begin position="31"/>
        <end position="53"/>
    </location>
</feature>
<feature type="transmembrane region" description="Helical" evidence="1">
    <location>
        <begin position="360"/>
        <end position="383"/>
    </location>
</feature>
<feature type="transmembrane region" description="Helical" evidence="1">
    <location>
        <begin position="181"/>
        <end position="202"/>
    </location>
</feature>
<evidence type="ECO:0000256" key="1">
    <source>
        <dbReference type="SAM" id="Phobius"/>
    </source>
</evidence>
<organism evidence="2 3">
    <name type="scientific">Candidatus Fimadaptatus faecigallinarum</name>
    <dbReference type="NCBI Taxonomy" id="2840814"/>
    <lineage>
        <taxon>Bacteria</taxon>
        <taxon>Bacillati</taxon>
        <taxon>Bacillota</taxon>
        <taxon>Clostridia</taxon>
        <taxon>Eubacteriales</taxon>
        <taxon>Candidatus Fimadaptatus</taxon>
    </lineage>
</organism>
<evidence type="ECO:0000313" key="2">
    <source>
        <dbReference type="EMBL" id="HIU46889.1"/>
    </source>
</evidence>
<keyword evidence="1" id="KW-1133">Transmembrane helix</keyword>
<sequence length="652" mass="72696">MVGIIWLCAFVAEGEVIARRAFGRHALMTRAWLGAVIGLVMAMWLPTLCAFAMRFTVAAQWTALGLGAAIAAAVYLGLKPRRVLPGDDAPPWLATLAVVLPLLIVGAYLQYTHNLRPVDGAYYVGQSTYSDINLHMSIVTGLRNASFPAEYILLPGTRLCYPFLVDAMSSSMYMLGTDLSVSLWLPGIVMMALTFLGYACLVWRIGHKAWMVVLCTLLLFVNGGFGFFDMFDMVLRDPSRFINIFTGYYQTPTNLPDLNLRWSNILVDMLVPQRTFLAGWTVLMPALYLLLGATRSQRRLEFVATGLLAGCMLMINTHAFLALGLASAGFMFWQLWQATREVKQAGARADEARARRRKLLVNYLIYGGIAVVMALPQVLIWTINQASEGGFLKFHFNWVNNDGGLIDEYFWFWIKNIGPVALFIIPALLDSRGEQRMIAVGAFTIFAVAEFIVFQPNIYDNNKLHYVWYLLMLPVTVRYLERLWQALRAAKLRGIALLMAGFMCCAFVSGTLTIAREWISNYQLYSATEVSAMEYVDDNALDDAVFLTGGQHNNAVASLAGRKLVCGSGTFLYFHGLNYAQQESDAASMFTDPVGNAALFEQYGVDYIYISNQERSQYALDESLIASLYPLWYSLGDINIYAVSERAQAAMG</sequence>
<feature type="transmembrane region" description="Helical" evidence="1">
    <location>
        <begin position="90"/>
        <end position="109"/>
    </location>
</feature>
<dbReference type="Proteomes" id="UP000824123">
    <property type="component" value="Unassembled WGS sequence"/>
</dbReference>
<protein>
    <submittedName>
        <fullName evidence="2">Uncharacterized protein</fullName>
    </submittedName>
</protein>
<feature type="transmembrane region" description="Helical" evidence="1">
    <location>
        <begin position="436"/>
        <end position="454"/>
    </location>
</feature>
<gene>
    <name evidence="2" type="ORF">IAC59_06485</name>
</gene>
<evidence type="ECO:0000313" key="3">
    <source>
        <dbReference type="Proteomes" id="UP000824123"/>
    </source>
</evidence>
<feature type="transmembrane region" description="Helical" evidence="1">
    <location>
        <begin position="321"/>
        <end position="339"/>
    </location>
</feature>
<accession>A0A9D1LRU7</accession>
<keyword evidence="1" id="KW-0812">Transmembrane</keyword>
<proteinExistence type="predicted"/>
<feature type="transmembrane region" description="Helical" evidence="1">
    <location>
        <begin position="300"/>
        <end position="315"/>
    </location>
</feature>
<feature type="transmembrane region" description="Helical" evidence="1">
    <location>
        <begin position="496"/>
        <end position="515"/>
    </location>
</feature>
<comment type="caution">
    <text evidence="2">The sequence shown here is derived from an EMBL/GenBank/DDBJ whole genome shotgun (WGS) entry which is preliminary data.</text>
</comment>
<name>A0A9D1LRU7_9FIRM</name>
<feature type="transmembrane region" description="Helical" evidence="1">
    <location>
        <begin position="410"/>
        <end position="429"/>
    </location>
</feature>
<dbReference type="EMBL" id="DVNK01000039">
    <property type="protein sequence ID" value="HIU46889.1"/>
    <property type="molecule type" value="Genomic_DNA"/>
</dbReference>
<dbReference type="AlphaFoldDB" id="A0A9D1LRU7"/>
<reference evidence="2" key="1">
    <citation type="submission" date="2020-10" db="EMBL/GenBank/DDBJ databases">
        <authorList>
            <person name="Gilroy R."/>
        </authorList>
    </citation>
    <scope>NUCLEOTIDE SEQUENCE</scope>
    <source>
        <strain evidence="2">ChiSxjej2B14-8506</strain>
    </source>
</reference>
<feature type="transmembrane region" description="Helical" evidence="1">
    <location>
        <begin position="466"/>
        <end position="484"/>
    </location>
</feature>
<reference evidence="2" key="2">
    <citation type="journal article" date="2021" name="PeerJ">
        <title>Extensive microbial diversity within the chicken gut microbiome revealed by metagenomics and culture.</title>
        <authorList>
            <person name="Gilroy R."/>
            <person name="Ravi A."/>
            <person name="Getino M."/>
            <person name="Pursley I."/>
            <person name="Horton D.L."/>
            <person name="Alikhan N.F."/>
            <person name="Baker D."/>
            <person name="Gharbi K."/>
            <person name="Hall N."/>
            <person name="Watson M."/>
            <person name="Adriaenssens E.M."/>
            <person name="Foster-Nyarko E."/>
            <person name="Jarju S."/>
            <person name="Secka A."/>
            <person name="Antonio M."/>
            <person name="Oren A."/>
            <person name="Chaudhuri R.R."/>
            <person name="La Ragione R."/>
            <person name="Hildebrand F."/>
            <person name="Pallen M.J."/>
        </authorList>
    </citation>
    <scope>NUCLEOTIDE SEQUENCE</scope>
    <source>
        <strain evidence="2">ChiSxjej2B14-8506</strain>
    </source>
</reference>
<feature type="transmembrane region" description="Helical" evidence="1">
    <location>
        <begin position="209"/>
        <end position="228"/>
    </location>
</feature>